<proteinExistence type="predicted"/>
<dbReference type="GO" id="GO:0016740">
    <property type="term" value="F:transferase activity"/>
    <property type="evidence" value="ECO:0007669"/>
    <property type="project" value="UniProtKB-KW"/>
</dbReference>
<dbReference type="Gene3D" id="3.40.109.10">
    <property type="entry name" value="NADH Oxidase"/>
    <property type="match status" value="1"/>
</dbReference>
<dbReference type="PANTHER" id="PTHR36836:SF1">
    <property type="entry name" value="COLANIC ACID BIOSYNTHESIS PROTEIN WCAK"/>
    <property type="match status" value="1"/>
</dbReference>
<dbReference type="Proteomes" id="UP000694660">
    <property type="component" value="Unassembled WGS sequence"/>
</dbReference>
<protein>
    <submittedName>
        <fullName evidence="3">Polysaccharide pyruvyl transferase family protein</fullName>
    </submittedName>
</protein>
<feature type="domain" description="Polysaccharide pyruvyl transferase" evidence="2">
    <location>
        <begin position="80"/>
        <end position="323"/>
    </location>
</feature>
<evidence type="ECO:0000313" key="3">
    <source>
        <dbReference type="EMBL" id="MBT0962763.1"/>
    </source>
</evidence>
<keyword evidence="3" id="KW-0808">Transferase</keyword>
<dbReference type="InterPro" id="IPR007345">
    <property type="entry name" value="Polysacch_pyruvyl_Trfase"/>
</dbReference>
<dbReference type="InterPro" id="IPR029479">
    <property type="entry name" value="Nitroreductase"/>
</dbReference>
<dbReference type="PANTHER" id="PTHR36836">
    <property type="entry name" value="COLANIC ACID BIOSYNTHESIS PROTEIN WCAK"/>
    <property type="match status" value="1"/>
</dbReference>
<dbReference type="AlphaFoldDB" id="A0A944DH48"/>
<comment type="caution">
    <text evidence="3">The sequence shown here is derived from an EMBL/GenBank/DDBJ whole genome shotgun (WGS) entry which is preliminary data.</text>
</comment>
<dbReference type="SUPFAM" id="SSF55469">
    <property type="entry name" value="FMN-dependent nitroreductase-like"/>
    <property type="match status" value="1"/>
</dbReference>
<gene>
    <name evidence="3" type="ORF">I8J34_16400</name>
</gene>
<dbReference type="GO" id="GO:0016491">
    <property type="term" value="F:oxidoreductase activity"/>
    <property type="evidence" value="ECO:0007669"/>
    <property type="project" value="InterPro"/>
</dbReference>
<dbReference type="RefSeq" id="WP_214362715.1">
    <property type="nucleotide sequence ID" value="NZ_JAEKFT010000020.1"/>
</dbReference>
<feature type="domain" description="Nitroreductase" evidence="1">
    <location>
        <begin position="634"/>
        <end position="721"/>
    </location>
</feature>
<evidence type="ECO:0000259" key="2">
    <source>
        <dbReference type="Pfam" id="PF04230"/>
    </source>
</evidence>
<dbReference type="Pfam" id="PF00881">
    <property type="entry name" value="Nitroreductase"/>
    <property type="match status" value="1"/>
</dbReference>
<dbReference type="InterPro" id="IPR000415">
    <property type="entry name" value="Nitroreductase-like"/>
</dbReference>
<name>A0A944DH48_DENI1</name>
<dbReference type="Pfam" id="PF04230">
    <property type="entry name" value="PS_pyruv_trans"/>
    <property type="match status" value="1"/>
</dbReference>
<keyword evidence="4" id="KW-1185">Reference proteome</keyword>
<evidence type="ECO:0000313" key="4">
    <source>
        <dbReference type="Proteomes" id="UP000694660"/>
    </source>
</evidence>
<accession>A0A944DH48</accession>
<sequence>MTEPVKTLTVGLLWHSISSDNLGVGALTLGQMAVISEAARRRGLSTRFVVIGTRGGTPYSVESFDVVGTAEFALRAFKSGHFEAISLLRHCDIVFDIGEGDSFSDIYGNKRLAIQVFAKLLVRLFRKPLVLSPQTIGPFKSSFGKFLGSVAMRAASRIYARDHLSMDVLQNSRYRGKSAEVIDVAFALPFVRPVRPEGGPVNVGLNVSGLLYNGGYSGSNEFKLTVDYRALIDGVCEYLLAQPGVDVYLVPHVISDASETEDDLRASQGLIQRYPALRLAPRFQSPSEAKSFIAGMDFFTGARMHACIAAFSVGVPVLPMAYSRKFNGLFNSLDYRHVIDCLALDTPAALNMFIEAFERRSDLFVEVEAGNRVARTKLETYTDQLSTLLPGARGGAHAISSVTDESGAKRLLRAVLPHPVAEAAKVVKRLALLLVNSGYDFWRYSRFSSSVFRGDSEEKLRALITIHYHSIEKGLSLHNPRPGFGVAAIDTLLDHLSRYLDKYGPAAHLSVPLNALHAYLDFNRQQGVEKPALESRVAAFEQAYTNALGPLPSGGGVKALPRHEIEAAVAGVGADFFMKRYSIRQFAPVDVPMALIEEAVRRAQKTPAVCNRQSGRAWIVSGSEDIARVLDIQKGARGFAEQVNKVIVVTSDLCNFQSPGERYQSWIDGGLFAMSLIYALHSLGLGSCCLNWSMEYRRDMELKRFLKMPQSETVIMLLAVGALPEELAVAESTRKPLEEVMVQFSA</sequence>
<dbReference type="EMBL" id="JAEKFT010000020">
    <property type="protein sequence ID" value="MBT0962763.1"/>
    <property type="molecule type" value="Genomic_DNA"/>
</dbReference>
<reference evidence="4" key="1">
    <citation type="journal article" date="2022" name="ISME J.">
        <title>Genetic and phylogenetic analysis of dissimilatory iodate-reducing bacteria identifies potential niches across the world's oceans.</title>
        <authorList>
            <person name="Reyes-Umana V."/>
            <person name="Henning Z."/>
            <person name="Lee K."/>
            <person name="Barnum T.P."/>
            <person name="Coates J.D."/>
        </authorList>
    </citation>
    <scope>NUCLEOTIDE SEQUENCE [LARGE SCALE GENOMIC DNA]</scope>
    <source>
        <strain evidence="4">IR12</strain>
    </source>
</reference>
<dbReference type="CDD" id="cd02062">
    <property type="entry name" value="Nitro_FMN_reductase"/>
    <property type="match status" value="1"/>
</dbReference>
<organism evidence="3 4">
    <name type="scientific">Denitromonas iodatirespirans</name>
    <dbReference type="NCBI Taxonomy" id="2795389"/>
    <lineage>
        <taxon>Bacteria</taxon>
        <taxon>Pseudomonadati</taxon>
        <taxon>Pseudomonadota</taxon>
        <taxon>Betaproteobacteria</taxon>
        <taxon>Rhodocyclales</taxon>
        <taxon>Zoogloeaceae</taxon>
        <taxon>Denitromonas</taxon>
    </lineage>
</organism>
<evidence type="ECO:0000259" key="1">
    <source>
        <dbReference type="Pfam" id="PF00881"/>
    </source>
</evidence>